<keyword evidence="2" id="KW-0645">Protease</keyword>
<sequence length="303" mass="34263">MAAWMRLKYPHVVLGALASSAPILYFDHIIPQDAFYAVVSKDFKDVSQNCHDVIKKSWSEMDRLSLEKNGLLLLSQAFNTCRELKSVEELKSRLADFYVVAAQYDLYPIPDICKSVDQAWKQSNNTLKCLRAALDAIFGTDCFSLDYSIYSHETEEGWDWQTCSEMVMPLGSSNETMFYPNPFILANFSDSCMRKYGVRPKADWIISYFGGQDIKLVLKRFGSNIIFSNGLIDPYSSGGVLEDLSDTLVALKAQQGSHCFDLYPASGNDPEWLVKIKAEEVKIVAAWLEDYYKDLGGLILKKV</sequence>
<evidence type="ECO:0000313" key="6">
    <source>
        <dbReference type="EnsemblPlants" id="Kaladp0081s0237.1.v1.1"/>
    </source>
</evidence>
<dbReference type="SUPFAM" id="SSF53474">
    <property type="entry name" value="alpha/beta-Hydrolases"/>
    <property type="match status" value="1"/>
</dbReference>
<dbReference type="EnsemblPlants" id="Kaladp0081s0237.1.v1.1">
    <property type="protein sequence ID" value="Kaladp0081s0237.1.v1.1"/>
    <property type="gene ID" value="Kaladp0081s0237.v1.1"/>
</dbReference>
<evidence type="ECO:0000256" key="4">
    <source>
        <dbReference type="ARBA" id="ARBA00022801"/>
    </source>
</evidence>
<dbReference type="PANTHER" id="PTHR11010:SF96">
    <property type="entry name" value="LYSOSOMAL PRO-X CARBOXYPEPTIDASE-LIKE ISOFORM X1"/>
    <property type="match status" value="1"/>
</dbReference>
<evidence type="ECO:0000313" key="7">
    <source>
        <dbReference type="Proteomes" id="UP000594263"/>
    </source>
</evidence>
<proteinExistence type="inferred from homology"/>
<dbReference type="InterPro" id="IPR008758">
    <property type="entry name" value="Peptidase_S28"/>
</dbReference>
<dbReference type="PANTHER" id="PTHR11010">
    <property type="entry name" value="PROTEASE S28 PRO-X CARBOXYPEPTIDASE-RELATED"/>
    <property type="match status" value="1"/>
</dbReference>
<evidence type="ECO:0000256" key="2">
    <source>
        <dbReference type="ARBA" id="ARBA00022670"/>
    </source>
</evidence>
<dbReference type="Gramene" id="Kaladp0081s0237.1.v1.1">
    <property type="protein sequence ID" value="Kaladp0081s0237.1.v1.1"/>
    <property type="gene ID" value="Kaladp0081s0237.v1.1"/>
</dbReference>
<protein>
    <recommendedName>
        <fullName evidence="8">Lysosomal Pro-X carboxypeptidase</fullName>
    </recommendedName>
</protein>
<evidence type="ECO:0008006" key="8">
    <source>
        <dbReference type="Google" id="ProtNLM"/>
    </source>
</evidence>
<dbReference type="Proteomes" id="UP000594263">
    <property type="component" value="Unplaced"/>
</dbReference>
<evidence type="ECO:0000256" key="1">
    <source>
        <dbReference type="ARBA" id="ARBA00011079"/>
    </source>
</evidence>
<dbReference type="Gene3D" id="3.40.50.1820">
    <property type="entry name" value="alpha/beta hydrolase"/>
    <property type="match status" value="1"/>
</dbReference>
<dbReference type="GO" id="GO:0008239">
    <property type="term" value="F:dipeptidyl-peptidase activity"/>
    <property type="evidence" value="ECO:0007669"/>
    <property type="project" value="TreeGrafter"/>
</dbReference>
<organism evidence="6 7">
    <name type="scientific">Kalanchoe fedtschenkoi</name>
    <name type="common">Lavender scallops</name>
    <name type="synonym">South American air plant</name>
    <dbReference type="NCBI Taxonomy" id="63787"/>
    <lineage>
        <taxon>Eukaryota</taxon>
        <taxon>Viridiplantae</taxon>
        <taxon>Streptophyta</taxon>
        <taxon>Embryophyta</taxon>
        <taxon>Tracheophyta</taxon>
        <taxon>Spermatophyta</taxon>
        <taxon>Magnoliopsida</taxon>
        <taxon>eudicotyledons</taxon>
        <taxon>Gunneridae</taxon>
        <taxon>Pentapetalae</taxon>
        <taxon>Saxifragales</taxon>
        <taxon>Crassulaceae</taxon>
        <taxon>Kalanchoe</taxon>
    </lineage>
</organism>
<dbReference type="InterPro" id="IPR042269">
    <property type="entry name" value="Ser_carbopepase_S28_SKS"/>
</dbReference>
<reference evidence="6" key="1">
    <citation type="submission" date="2021-01" db="UniProtKB">
        <authorList>
            <consortium name="EnsemblPlants"/>
        </authorList>
    </citation>
    <scope>IDENTIFICATION</scope>
</reference>
<evidence type="ECO:0000256" key="3">
    <source>
        <dbReference type="ARBA" id="ARBA00022729"/>
    </source>
</evidence>
<comment type="similarity">
    <text evidence="1">Belongs to the peptidase S28 family.</text>
</comment>
<dbReference type="InterPro" id="IPR029058">
    <property type="entry name" value="AB_hydrolase_fold"/>
</dbReference>
<keyword evidence="3" id="KW-0732">Signal</keyword>
<dbReference type="GO" id="GO:0006508">
    <property type="term" value="P:proteolysis"/>
    <property type="evidence" value="ECO:0007669"/>
    <property type="project" value="UniProtKB-KW"/>
</dbReference>
<name>A0A7N0UQQ9_KALFE</name>
<keyword evidence="4" id="KW-0378">Hydrolase</keyword>
<dbReference type="Pfam" id="PF05577">
    <property type="entry name" value="Peptidase_S28"/>
    <property type="match status" value="1"/>
</dbReference>
<dbReference type="GO" id="GO:0070008">
    <property type="term" value="F:serine-type exopeptidase activity"/>
    <property type="evidence" value="ECO:0007669"/>
    <property type="project" value="InterPro"/>
</dbReference>
<dbReference type="Gene3D" id="1.20.120.980">
    <property type="entry name" value="Serine carboxypeptidase S28, SKS domain"/>
    <property type="match status" value="1"/>
</dbReference>
<accession>A0A7N0UQQ9</accession>
<dbReference type="AlphaFoldDB" id="A0A7N0UQQ9"/>
<keyword evidence="7" id="KW-1185">Reference proteome</keyword>
<dbReference type="OMA" id="HLMEESY"/>
<keyword evidence="5" id="KW-0325">Glycoprotein</keyword>
<evidence type="ECO:0000256" key="5">
    <source>
        <dbReference type="ARBA" id="ARBA00023180"/>
    </source>
</evidence>